<sequence length="158" mass="18038">MRKYVCIYPISVLTPALPLTAALPYPTVQELPRALKVCGRFLKMLYTRPCPLRGGTYPPPSQSLFLSSNCYTPARRAPQTQPIHNTSYVYPPSILDPHVAIRWSVSLLWGVVCWQTPLFHHLSSVVYCINSSNPKYIIHMYLYNYKYIFCSPNGPELT</sequence>
<gene>
    <name evidence="1" type="ORF">FIBSPDRAFT_302286</name>
</gene>
<reference evidence="1 2" key="1">
    <citation type="journal article" date="2016" name="Mol. Biol. Evol.">
        <title>Comparative Genomics of Early-Diverging Mushroom-Forming Fungi Provides Insights into the Origins of Lignocellulose Decay Capabilities.</title>
        <authorList>
            <person name="Nagy L.G."/>
            <person name="Riley R."/>
            <person name="Tritt A."/>
            <person name="Adam C."/>
            <person name="Daum C."/>
            <person name="Floudas D."/>
            <person name="Sun H."/>
            <person name="Yadav J.S."/>
            <person name="Pangilinan J."/>
            <person name="Larsson K.H."/>
            <person name="Matsuura K."/>
            <person name="Barry K."/>
            <person name="Labutti K."/>
            <person name="Kuo R."/>
            <person name="Ohm R.A."/>
            <person name="Bhattacharya S.S."/>
            <person name="Shirouzu T."/>
            <person name="Yoshinaga Y."/>
            <person name="Martin F.M."/>
            <person name="Grigoriev I.V."/>
            <person name="Hibbett D.S."/>
        </authorList>
    </citation>
    <scope>NUCLEOTIDE SEQUENCE [LARGE SCALE GENOMIC DNA]</scope>
    <source>
        <strain evidence="1 2">CBS 109695</strain>
    </source>
</reference>
<organism evidence="1 2">
    <name type="scientific">Athelia psychrophila</name>
    <dbReference type="NCBI Taxonomy" id="1759441"/>
    <lineage>
        <taxon>Eukaryota</taxon>
        <taxon>Fungi</taxon>
        <taxon>Dikarya</taxon>
        <taxon>Basidiomycota</taxon>
        <taxon>Agaricomycotina</taxon>
        <taxon>Agaricomycetes</taxon>
        <taxon>Agaricomycetidae</taxon>
        <taxon>Atheliales</taxon>
        <taxon>Atheliaceae</taxon>
        <taxon>Athelia</taxon>
    </lineage>
</organism>
<accession>A0A167X4M2</accession>
<dbReference type="AlphaFoldDB" id="A0A167X4M2"/>
<evidence type="ECO:0000313" key="1">
    <source>
        <dbReference type="EMBL" id="KZP06818.1"/>
    </source>
</evidence>
<dbReference type="EMBL" id="KV417772">
    <property type="protein sequence ID" value="KZP06818.1"/>
    <property type="molecule type" value="Genomic_DNA"/>
</dbReference>
<dbReference type="Proteomes" id="UP000076532">
    <property type="component" value="Unassembled WGS sequence"/>
</dbReference>
<keyword evidence="2" id="KW-1185">Reference proteome</keyword>
<name>A0A167X4M2_9AGAM</name>
<proteinExistence type="predicted"/>
<protein>
    <submittedName>
        <fullName evidence="1">Uncharacterized protein</fullName>
    </submittedName>
</protein>
<evidence type="ECO:0000313" key="2">
    <source>
        <dbReference type="Proteomes" id="UP000076532"/>
    </source>
</evidence>